<reference evidence="2 3" key="1">
    <citation type="submission" date="2016-10" db="EMBL/GenBank/DDBJ databases">
        <authorList>
            <person name="de Groot N.N."/>
        </authorList>
    </citation>
    <scope>NUCLEOTIDE SEQUENCE [LARGE SCALE GENOMIC DNA]</scope>
    <source>
        <strain evidence="2 3">CGMCC 4.3510</strain>
    </source>
</reference>
<feature type="transmembrane region" description="Helical" evidence="1">
    <location>
        <begin position="235"/>
        <end position="252"/>
    </location>
</feature>
<keyword evidence="1" id="KW-1133">Transmembrane helix</keyword>
<evidence type="ECO:0000313" key="2">
    <source>
        <dbReference type="EMBL" id="SFF51422.1"/>
    </source>
</evidence>
<dbReference type="EMBL" id="FONG01000017">
    <property type="protein sequence ID" value="SFF51422.1"/>
    <property type="molecule type" value="Genomic_DNA"/>
</dbReference>
<feature type="transmembrane region" description="Helical" evidence="1">
    <location>
        <begin position="201"/>
        <end position="223"/>
    </location>
</feature>
<feature type="transmembrane region" description="Helical" evidence="1">
    <location>
        <begin position="76"/>
        <end position="93"/>
    </location>
</feature>
<evidence type="ECO:0000256" key="1">
    <source>
        <dbReference type="SAM" id="Phobius"/>
    </source>
</evidence>
<accession>A0A1I2J9C0</accession>
<protein>
    <submittedName>
        <fullName evidence="2">Uncharacterized protein</fullName>
    </submittedName>
</protein>
<organism evidence="2 3">
    <name type="scientific">Actinacidiphila alni</name>
    <dbReference type="NCBI Taxonomy" id="380248"/>
    <lineage>
        <taxon>Bacteria</taxon>
        <taxon>Bacillati</taxon>
        <taxon>Actinomycetota</taxon>
        <taxon>Actinomycetes</taxon>
        <taxon>Kitasatosporales</taxon>
        <taxon>Streptomycetaceae</taxon>
        <taxon>Actinacidiphila</taxon>
    </lineage>
</organism>
<feature type="transmembrane region" description="Helical" evidence="1">
    <location>
        <begin position="320"/>
        <end position="339"/>
    </location>
</feature>
<keyword evidence="1" id="KW-0812">Transmembrane</keyword>
<keyword evidence="1" id="KW-0472">Membrane</keyword>
<name>A0A1I2J9C0_9ACTN</name>
<proteinExistence type="predicted"/>
<feature type="transmembrane region" description="Helical" evidence="1">
    <location>
        <begin position="51"/>
        <end position="69"/>
    </location>
</feature>
<evidence type="ECO:0000313" key="3">
    <source>
        <dbReference type="Proteomes" id="UP000199323"/>
    </source>
</evidence>
<dbReference type="AlphaFoldDB" id="A0A1I2J9C0"/>
<keyword evidence="3" id="KW-1185">Reference proteome</keyword>
<dbReference type="RefSeq" id="WP_177246597.1">
    <property type="nucleotide sequence ID" value="NZ_FONG01000017.1"/>
</dbReference>
<feature type="transmembrane region" description="Helical" evidence="1">
    <location>
        <begin position="296"/>
        <end position="314"/>
    </location>
</feature>
<feature type="transmembrane region" description="Helical" evidence="1">
    <location>
        <begin position="130"/>
        <end position="150"/>
    </location>
</feature>
<sequence length="367" mass="39544">MPSRTSPTGAKAERTAVSAPRPYHRIRLALALFFLAPLIGEYLLGNQPLTALPFVLLLAPMYGGGAVLIREVTRRAGRGWPTMIVLASAYALVEEGPIDQMLWNPHYGGYDMAGAYAGTYVPFLGTSLGMIQDVLAIHTVWSICVPIVLVETFARDSYQAGGPRPWLGGRIGLPLVALAFLADSVFLSYEQQHSEHFMASPAQLIGCGAVILALIAVAFRLPARPTPHAGRTVPRPRTVGAVAFAAASFHWARGGLLPSGVPDWYDSALWLLVAAAFVTLTLRWTRSPAWTPAHRLALATAAVLTYIWVGFTQSPSLDTPLPTALTGSALFSLAALLLLHRAHRTLTRSAARDRTPFHAHQAVPRVP</sequence>
<feature type="transmembrane region" description="Helical" evidence="1">
    <location>
        <begin position="264"/>
        <end position="284"/>
    </location>
</feature>
<dbReference type="STRING" id="380248.SAMN05216251_11718"/>
<gene>
    <name evidence="2" type="ORF">SAMN05216251_11718</name>
</gene>
<dbReference type="Proteomes" id="UP000199323">
    <property type="component" value="Unassembled WGS sequence"/>
</dbReference>
<feature type="transmembrane region" description="Helical" evidence="1">
    <location>
        <begin position="28"/>
        <end position="45"/>
    </location>
</feature>
<feature type="transmembrane region" description="Helical" evidence="1">
    <location>
        <begin position="171"/>
        <end position="189"/>
    </location>
</feature>